<dbReference type="SMART" id="SM00108">
    <property type="entry name" value="B_lectin"/>
    <property type="match status" value="1"/>
</dbReference>
<dbReference type="InterPro" id="IPR001480">
    <property type="entry name" value="Bulb-type_lectin_dom"/>
</dbReference>
<gene>
    <name evidence="4" type="ORF">FGO68_gene17317</name>
</gene>
<feature type="domain" description="Bulb-type lectin" evidence="3">
    <location>
        <begin position="22"/>
        <end position="136"/>
    </location>
</feature>
<feature type="chain" id="PRO_5035266026" description="Bulb-type lectin domain-containing protein" evidence="2">
    <location>
        <begin position="22"/>
        <end position="190"/>
    </location>
</feature>
<organism evidence="4 5">
    <name type="scientific">Halteria grandinella</name>
    <dbReference type="NCBI Taxonomy" id="5974"/>
    <lineage>
        <taxon>Eukaryota</taxon>
        <taxon>Sar</taxon>
        <taxon>Alveolata</taxon>
        <taxon>Ciliophora</taxon>
        <taxon>Intramacronucleata</taxon>
        <taxon>Spirotrichea</taxon>
        <taxon>Stichotrichia</taxon>
        <taxon>Sporadotrichida</taxon>
        <taxon>Halteriidae</taxon>
        <taxon>Halteria</taxon>
    </lineage>
</organism>
<evidence type="ECO:0000256" key="2">
    <source>
        <dbReference type="SAM" id="SignalP"/>
    </source>
</evidence>
<keyword evidence="1" id="KW-1133">Transmembrane helix</keyword>
<evidence type="ECO:0000313" key="4">
    <source>
        <dbReference type="EMBL" id="TNV79218.1"/>
    </source>
</evidence>
<dbReference type="OrthoDB" id="1884773at2759"/>
<dbReference type="AlphaFoldDB" id="A0A8J8T2N2"/>
<feature type="signal peptide" evidence="2">
    <location>
        <begin position="1"/>
        <end position="21"/>
    </location>
</feature>
<dbReference type="EMBL" id="RRYP01009212">
    <property type="protein sequence ID" value="TNV79218.1"/>
    <property type="molecule type" value="Genomic_DNA"/>
</dbReference>
<dbReference type="Proteomes" id="UP000785679">
    <property type="component" value="Unassembled WGS sequence"/>
</dbReference>
<keyword evidence="2" id="KW-0732">Signal</keyword>
<reference evidence="4" key="1">
    <citation type="submission" date="2019-06" db="EMBL/GenBank/DDBJ databases">
        <authorList>
            <person name="Zheng W."/>
        </authorList>
    </citation>
    <scope>NUCLEOTIDE SEQUENCE</scope>
    <source>
        <strain evidence="4">QDHG01</strain>
    </source>
</reference>
<name>A0A8J8T2N2_HALGN</name>
<feature type="transmembrane region" description="Helical" evidence="1">
    <location>
        <begin position="165"/>
        <end position="189"/>
    </location>
</feature>
<dbReference type="PROSITE" id="PS50927">
    <property type="entry name" value="BULB_LECTIN"/>
    <property type="match status" value="1"/>
</dbReference>
<accession>A0A8J8T2N2</accession>
<evidence type="ECO:0000256" key="1">
    <source>
        <dbReference type="SAM" id="Phobius"/>
    </source>
</evidence>
<proteinExistence type="predicted"/>
<keyword evidence="1" id="KW-0812">Transmembrane</keyword>
<dbReference type="SUPFAM" id="SSF51110">
    <property type="entry name" value="alpha-D-mannose-specific plant lectins"/>
    <property type="match status" value="2"/>
</dbReference>
<evidence type="ECO:0000259" key="3">
    <source>
        <dbReference type="PROSITE" id="PS50927"/>
    </source>
</evidence>
<keyword evidence="1" id="KW-0472">Membrane</keyword>
<sequence length="190" mass="20901">MLITKGALVILFIIVFGLASAGNTLKSGNCMNPYEQLMSTNECFKFIYQSDGNIVIYAYPFSGNAIWSLQKNWYDSMTRRLCMQSDGNFVSYESTSVLWNSGTAGKGNQPYTIVMQDDGNLCIYDSIQKLIWQSNSPQRVIGTCKATSSSSSSSNNTTNSQNVTIVNIVSIGLFLLDVYGLSIILGILIF</sequence>
<evidence type="ECO:0000313" key="5">
    <source>
        <dbReference type="Proteomes" id="UP000785679"/>
    </source>
</evidence>
<comment type="caution">
    <text evidence="4">The sequence shown here is derived from an EMBL/GenBank/DDBJ whole genome shotgun (WGS) entry which is preliminary data.</text>
</comment>
<dbReference type="Gene3D" id="2.90.10.10">
    <property type="entry name" value="Bulb-type lectin domain"/>
    <property type="match status" value="3"/>
</dbReference>
<dbReference type="InterPro" id="IPR036426">
    <property type="entry name" value="Bulb-type_lectin_dom_sf"/>
</dbReference>
<protein>
    <recommendedName>
        <fullName evidence="3">Bulb-type lectin domain-containing protein</fullName>
    </recommendedName>
</protein>
<keyword evidence="5" id="KW-1185">Reference proteome</keyword>